<protein>
    <submittedName>
        <fullName evidence="3">Lysozyme inhibitor LprI family protein</fullName>
    </submittedName>
</protein>
<sequence>MQHPLHQPLYNTTLALLAALTLLAAGTHTAHAAEHFCGQTSAHPIDKALAAAAERSGGVTVDLRDAQSAAYAAWDKELNRVYAQALKAAGPTRRDALRAAQRAWLAFDTAQGQWDAMLHADQGTSAALNIAGAALERRRARVCDLSRDLQSLKDSE</sequence>
<evidence type="ECO:0000259" key="2">
    <source>
        <dbReference type="Pfam" id="PF07007"/>
    </source>
</evidence>
<dbReference type="InterPro" id="IPR009739">
    <property type="entry name" value="LprI-like_N"/>
</dbReference>
<proteinExistence type="predicted"/>
<feature type="domain" description="Lysozyme inhibitor LprI-like N-terminal" evidence="2">
    <location>
        <begin position="53"/>
        <end position="143"/>
    </location>
</feature>
<dbReference type="RefSeq" id="WP_055395533.1">
    <property type="nucleotide sequence ID" value="NZ_JAMXAX010000055.1"/>
</dbReference>
<keyword evidence="1" id="KW-0732">Signal</keyword>
<organism evidence="3 4">
    <name type="scientific">Acidovorax facilis</name>
    <dbReference type="NCBI Taxonomy" id="12917"/>
    <lineage>
        <taxon>Bacteria</taxon>
        <taxon>Pseudomonadati</taxon>
        <taxon>Pseudomonadota</taxon>
        <taxon>Betaproteobacteria</taxon>
        <taxon>Burkholderiales</taxon>
        <taxon>Comamonadaceae</taxon>
        <taxon>Acidovorax</taxon>
    </lineage>
</organism>
<feature type="signal peptide" evidence="1">
    <location>
        <begin position="1"/>
        <end position="32"/>
    </location>
</feature>
<dbReference type="EMBL" id="JBHSAJ010000032">
    <property type="protein sequence ID" value="MFC3935440.1"/>
    <property type="molecule type" value="Genomic_DNA"/>
</dbReference>
<reference evidence="4" key="1">
    <citation type="journal article" date="2019" name="Int. J. Syst. Evol. Microbiol.">
        <title>The Global Catalogue of Microorganisms (GCM) 10K type strain sequencing project: providing services to taxonomists for standard genome sequencing and annotation.</title>
        <authorList>
            <consortium name="The Broad Institute Genomics Platform"/>
            <consortium name="The Broad Institute Genome Sequencing Center for Infectious Disease"/>
            <person name="Wu L."/>
            <person name="Ma J."/>
        </authorList>
    </citation>
    <scope>NUCLEOTIDE SEQUENCE [LARGE SCALE GENOMIC DNA]</scope>
    <source>
        <strain evidence="4">CCUG 2113</strain>
    </source>
</reference>
<evidence type="ECO:0000313" key="4">
    <source>
        <dbReference type="Proteomes" id="UP001595693"/>
    </source>
</evidence>
<evidence type="ECO:0000256" key="1">
    <source>
        <dbReference type="SAM" id="SignalP"/>
    </source>
</evidence>
<accession>A0ABV8DBP5</accession>
<keyword evidence="4" id="KW-1185">Reference proteome</keyword>
<dbReference type="Gene3D" id="1.20.1270.180">
    <property type="match status" value="1"/>
</dbReference>
<feature type="chain" id="PRO_5047185064" evidence="1">
    <location>
        <begin position="33"/>
        <end position="156"/>
    </location>
</feature>
<name>A0ABV8DBP5_9BURK</name>
<dbReference type="Proteomes" id="UP001595693">
    <property type="component" value="Unassembled WGS sequence"/>
</dbReference>
<dbReference type="Pfam" id="PF07007">
    <property type="entry name" value="LprI"/>
    <property type="match status" value="1"/>
</dbReference>
<evidence type="ECO:0000313" key="3">
    <source>
        <dbReference type="EMBL" id="MFC3935440.1"/>
    </source>
</evidence>
<gene>
    <name evidence="3" type="ORF">ACFOW3_12495</name>
</gene>
<comment type="caution">
    <text evidence="3">The sequence shown here is derived from an EMBL/GenBank/DDBJ whole genome shotgun (WGS) entry which is preliminary data.</text>
</comment>